<dbReference type="AlphaFoldDB" id="A0A4P9UJM4"/>
<dbReference type="STRING" id="675511.GCA_000341735_02402"/>
<dbReference type="GO" id="GO:0016491">
    <property type="term" value="F:oxidoreductase activity"/>
    <property type="evidence" value="ECO:0007669"/>
    <property type="project" value="InterPro"/>
</dbReference>
<dbReference type="Pfam" id="PF00111">
    <property type="entry name" value="Fer2"/>
    <property type="match status" value="1"/>
</dbReference>
<dbReference type="PROSITE" id="PS51085">
    <property type="entry name" value="2FE2S_FER_2"/>
    <property type="match status" value="1"/>
</dbReference>
<reference evidence="4" key="1">
    <citation type="journal article" date="2019" name="J. Bacteriol.">
        <title>A Mutagenic Screen Identifies a TonB-Dependent Receptor Required for the Lanthanide Metal Switch in the Type I Methanotroph 'Methylotuvimicrobium buryatense' 5GB1C.</title>
        <authorList>
            <person name="Groom J.D."/>
            <person name="Ford S.M."/>
            <person name="Pesesky M.W."/>
            <person name="Lidstrom M.E."/>
        </authorList>
    </citation>
    <scope>NUCLEOTIDE SEQUENCE [LARGE SCALE GENOMIC DNA]</scope>
    <source>
        <strain evidence="4">5GB1C</strain>
    </source>
</reference>
<dbReference type="SUPFAM" id="SSF52343">
    <property type="entry name" value="Ferredoxin reductase-like, C-terminal NADP-linked domain"/>
    <property type="match status" value="1"/>
</dbReference>
<dbReference type="InterPro" id="IPR001041">
    <property type="entry name" value="2Fe-2S_ferredoxin-type"/>
</dbReference>
<dbReference type="PANTHER" id="PTHR47354:SF5">
    <property type="entry name" value="PROTEIN RFBI"/>
    <property type="match status" value="1"/>
</dbReference>
<dbReference type="OrthoDB" id="9806195at2"/>
<dbReference type="CDD" id="cd00207">
    <property type="entry name" value="fer2"/>
    <property type="match status" value="1"/>
</dbReference>
<proteinExistence type="predicted"/>
<dbReference type="Gene3D" id="2.40.30.10">
    <property type="entry name" value="Translation factors"/>
    <property type="match status" value="1"/>
</dbReference>
<organism evidence="3 4">
    <name type="scientific">Methylotuvimicrobium buryatense</name>
    <name type="common">Methylomicrobium buryatense</name>
    <dbReference type="NCBI Taxonomy" id="95641"/>
    <lineage>
        <taxon>Bacteria</taxon>
        <taxon>Pseudomonadati</taxon>
        <taxon>Pseudomonadota</taxon>
        <taxon>Gammaproteobacteria</taxon>
        <taxon>Methylococcales</taxon>
        <taxon>Methylococcaceae</taxon>
        <taxon>Methylotuvimicrobium</taxon>
    </lineage>
</organism>
<evidence type="ECO:0000259" key="1">
    <source>
        <dbReference type="PROSITE" id="PS51085"/>
    </source>
</evidence>
<dbReference type="Gene3D" id="3.10.20.30">
    <property type="match status" value="1"/>
</dbReference>
<dbReference type="Pfam" id="PF00175">
    <property type="entry name" value="NAD_binding_1"/>
    <property type="match status" value="1"/>
</dbReference>
<name>A0A4P9UJM4_METBY</name>
<feature type="domain" description="2Fe-2S ferredoxin-type" evidence="1">
    <location>
        <begin position="4"/>
        <end position="97"/>
    </location>
</feature>
<accession>A0A4P9UJM4</accession>
<dbReference type="GO" id="GO:0051537">
    <property type="term" value="F:2 iron, 2 sulfur cluster binding"/>
    <property type="evidence" value="ECO:0007669"/>
    <property type="project" value="InterPro"/>
</dbReference>
<dbReference type="InterPro" id="IPR039261">
    <property type="entry name" value="FNR_nucleotide-bd"/>
</dbReference>
<gene>
    <name evidence="3" type="ORF">EQU24_03020</name>
</gene>
<dbReference type="RefSeq" id="WP_026130194.1">
    <property type="nucleotide sequence ID" value="NZ_CP035467.1"/>
</dbReference>
<dbReference type="PROSITE" id="PS51384">
    <property type="entry name" value="FAD_FR"/>
    <property type="match status" value="1"/>
</dbReference>
<dbReference type="SUPFAM" id="SSF54292">
    <property type="entry name" value="2Fe-2S ferredoxin-like"/>
    <property type="match status" value="1"/>
</dbReference>
<evidence type="ECO:0000313" key="3">
    <source>
        <dbReference type="EMBL" id="QCW81334.1"/>
    </source>
</evidence>
<dbReference type="SUPFAM" id="SSF63380">
    <property type="entry name" value="Riboflavin synthase domain-like"/>
    <property type="match status" value="1"/>
</dbReference>
<dbReference type="PANTHER" id="PTHR47354">
    <property type="entry name" value="NADH OXIDOREDUCTASE HCR"/>
    <property type="match status" value="1"/>
</dbReference>
<dbReference type="PRINTS" id="PR00410">
    <property type="entry name" value="PHEHYDRXLASE"/>
</dbReference>
<dbReference type="PROSITE" id="PS00197">
    <property type="entry name" value="2FE2S_FER_1"/>
    <property type="match status" value="1"/>
</dbReference>
<evidence type="ECO:0000259" key="2">
    <source>
        <dbReference type="PROSITE" id="PS51384"/>
    </source>
</evidence>
<sequence>MPEHHITLTTRDGQRLDFSCPDQSDIISAAENTGVLLPSLCRDGGCGACLGHCAEGDYDLGHYNASMLPDESVQRRDVLLCRTYPKTDLQITAPYDYAHINFGRNEARQAVISQLETIAERTMRLRLSWQDEQNGLAVEFEPGQCMELEIPGSGIRRAYSLANTGNWQGEMEFLIRLQPEGRFSGYLSQRANVGQVLNVYGPGGAFGLQADSINPAIFIAGGTGLAPFLSILRRMAEWGEDRVIHLIFGVNRESELFCVDELQGLQQQLPGLTVTVCVWQPETDWAGSSGTPADALQYYLQQQSGDYDIYLCGPPLLVTAATQIAMDSGIAETRIFSEKFG</sequence>
<dbReference type="EMBL" id="CP035467">
    <property type="protein sequence ID" value="QCW81334.1"/>
    <property type="molecule type" value="Genomic_DNA"/>
</dbReference>
<dbReference type="InterPro" id="IPR050415">
    <property type="entry name" value="MRET"/>
</dbReference>
<evidence type="ECO:0000313" key="4">
    <source>
        <dbReference type="Proteomes" id="UP000305881"/>
    </source>
</evidence>
<dbReference type="InterPro" id="IPR017927">
    <property type="entry name" value="FAD-bd_FR_type"/>
</dbReference>
<keyword evidence="4" id="KW-1185">Reference proteome</keyword>
<dbReference type="InterPro" id="IPR012675">
    <property type="entry name" value="Beta-grasp_dom_sf"/>
</dbReference>
<dbReference type="Proteomes" id="UP000305881">
    <property type="component" value="Chromosome"/>
</dbReference>
<dbReference type="InterPro" id="IPR001433">
    <property type="entry name" value="OxRdtase_FAD/NAD-bd"/>
</dbReference>
<dbReference type="Pfam" id="PF00970">
    <property type="entry name" value="FAD_binding_6"/>
    <property type="match status" value="1"/>
</dbReference>
<feature type="domain" description="FAD-binding FR-type" evidence="2">
    <location>
        <begin position="105"/>
        <end position="209"/>
    </location>
</feature>
<protein>
    <submittedName>
        <fullName evidence="3">2Fe-2S iron-sulfur cluster binding domain-containing protein</fullName>
    </submittedName>
</protein>
<dbReference type="Gene3D" id="3.40.50.80">
    <property type="entry name" value="Nucleotide-binding domain of ferredoxin-NADP reductase (FNR) module"/>
    <property type="match status" value="1"/>
</dbReference>
<dbReference type="InterPro" id="IPR008333">
    <property type="entry name" value="Cbr1-like_FAD-bd_dom"/>
</dbReference>
<dbReference type="InterPro" id="IPR006058">
    <property type="entry name" value="2Fe2S_fd_BS"/>
</dbReference>
<dbReference type="InterPro" id="IPR017938">
    <property type="entry name" value="Riboflavin_synthase-like_b-brl"/>
</dbReference>
<dbReference type="InterPro" id="IPR036010">
    <property type="entry name" value="2Fe-2S_ferredoxin-like_sf"/>
</dbReference>
<dbReference type="KEGG" id="mbur:EQU24_03020"/>